<dbReference type="GO" id="GO:0045944">
    <property type="term" value="P:positive regulation of transcription by RNA polymerase II"/>
    <property type="evidence" value="ECO:0007669"/>
    <property type="project" value="TreeGrafter"/>
</dbReference>
<evidence type="ECO:0000313" key="10">
    <source>
        <dbReference type="Proteomes" id="UP001310890"/>
    </source>
</evidence>
<keyword evidence="3" id="KW-0805">Transcription regulation</keyword>
<dbReference type="GO" id="GO:0005634">
    <property type="term" value="C:nucleus"/>
    <property type="evidence" value="ECO:0007669"/>
    <property type="project" value="UniProtKB-SubCell"/>
</dbReference>
<evidence type="ECO:0000313" key="9">
    <source>
        <dbReference type="EMBL" id="KAK5114900.1"/>
    </source>
</evidence>
<dbReference type="Proteomes" id="UP001310890">
    <property type="component" value="Unassembled WGS sequence"/>
</dbReference>
<evidence type="ECO:0000256" key="3">
    <source>
        <dbReference type="ARBA" id="ARBA00023015"/>
    </source>
</evidence>
<feature type="domain" description="Xylanolytic transcriptional activator regulatory" evidence="8">
    <location>
        <begin position="235"/>
        <end position="308"/>
    </location>
</feature>
<evidence type="ECO:0000256" key="4">
    <source>
        <dbReference type="ARBA" id="ARBA00023125"/>
    </source>
</evidence>
<proteinExistence type="predicted"/>
<dbReference type="AlphaFoldDB" id="A0AAN7TRZ3"/>
<dbReference type="PANTHER" id="PTHR47540">
    <property type="entry name" value="THIAMINE REPRESSIBLE GENES REGULATORY PROTEIN THI5"/>
    <property type="match status" value="1"/>
</dbReference>
<keyword evidence="4" id="KW-0238">DNA-binding</keyword>
<organism evidence="9 10">
    <name type="scientific">Meristemomyces frigidus</name>
    <dbReference type="NCBI Taxonomy" id="1508187"/>
    <lineage>
        <taxon>Eukaryota</taxon>
        <taxon>Fungi</taxon>
        <taxon>Dikarya</taxon>
        <taxon>Ascomycota</taxon>
        <taxon>Pezizomycotina</taxon>
        <taxon>Dothideomycetes</taxon>
        <taxon>Dothideomycetidae</taxon>
        <taxon>Mycosphaerellales</taxon>
        <taxon>Teratosphaeriaceae</taxon>
        <taxon>Meristemomyces</taxon>
    </lineage>
</organism>
<dbReference type="SMART" id="SM00906">
    <property type="entry name" value="Fungal_trans"/>
    <property type="match status" value="1"/>
</dbReference>
<dbReference type="CDD" id="cd12148">
    <property type="entry name" value="fungal_TF_MHR"/>
    <property type="match status" value="1"/>
</dbReference>
<dbReference type="EMBL" id="JAVRRL010000015">
    <property type="protein sequence ID" value="KAK5114900.1"/>
    <property type="molecule type" value="Genomic_DNA"/>
</dbReference>
<gene>
    <name evidence="9" type="ORF">LTR62_002059</name>
</gene>
<evidence type="ECO:0000256" key="2">
    <source>
        <dbReference type="ARBA" id="ARBA00022833"/>
    </source>
</evidence>
<dbReference type="InterPro" id="IPR007219">
    <property type="entry name" value="XnlR_reg_dom"/>
</dbReference>
<sequence>MSSSQDSPLVPAKDSPSDDIIETIVDATKNGDRTTPQGDPSPKRHNHDLNPHHFGGLSLLGRVHRLCQHVSGQRRQDSYDEDDNDLASGFELAPPEGNVSISWEAFALLPSRDTINHAIDVVLGEACCNMQFLDRAKLHEMADTIFHEIEIESTALARRPLALIYAVIALGRLFRPVATGATIRKPGAGVAMNGLRYFRASRALLDPANCQDVVSLQTLLCMITYTNGASMMSTCYSYICMAVAAALQMGIYSDLVNRDMPDAERQQRQTIFTVLSMFDTYVTTALGLPRTLRDIDPGRALLTAPRSIGYDDPMYGTYMHAQLIQILATTVETNHPFTRPIETRDGTYGVEYSKIVATETHRQHRTLVPNADLLRSQLMLRLYYAHVQTVLYRPFLHHALKNAGSGSRTSLKAYACGSACIKAGMQAVWLVEKLEASGLFNSSLWFIKFIVTFTSACLTLFVTSNAGGPTVDETADAVRRIKELCRRHAHETDALRRCLNFLESVPTYGQLTDNGDAELWDSFVASTQSFGQAFCIADDVDEGLSTGEEKLQALSLPQFQSFVNNRL</sequence>
<feature type="region of interest" description="Disordered" evidence="7">
    <location>
        <begin position="1"/>
        <end position="52"/>
    </location>
</feature>
<dbReference type="GO" id="GO:0008270">
    <property type="term" value="F:zinc ion binding"/>
    <property type="evidence" value="ECO:0007669"/>
    <property type="project" value="InterPro"/>
</dbReference>
<protein>
    <recommendedName>
        <fullName evidence="8">Xylanolytic transcriptional activator regulatory domain-containing protein</fullName>
    </recommendedName>
</protein>
<reference evidence="9" key="1">
    <citation type="submission" date="2023-08" db="EMBL/GenBank/DDBJ databases">
        <title>Black Yeasts Isolated from many extreme environments.</title>
        <authorList>
            <person name="Coleine C."/>
            <person name="Stajich J.E."/>
            <person name="Selbmann L."/>
        </authorList>
    </citation>
    <scope>NUCLEOTIDE SEQUENCE</scope>
    <source>
        <strain evidence="9">CCFEE 5401</strain>
    </source>
</reference>
<evidence type="ECO:0000256" key="5">
    <source>
        <dbReference type="ARBA" id="ARBA00023163"/>
    </source>
</evidence>
<dbReference type="Pfam" id="PF04082">
    <property type="entry name" value="Fungal_trans"/>
    <property type="match status" value="1"/>
</dbReference>
<evidence type="ECO:0000259" key="8">
    <source>
        <dbReference type="SMART" id="SM00906"/>
    </source>
</evidence>
<keyword evidence="6" id="KW-0539">Nucleus</keyword>
<dbReference type="PANTHER" id="PTHR47540:SF1">
    <property type="entry name" value="ACTIVATOR OF STRESS GENES 1-RELATED"/>
    <property type="match status" value="1"/>
</dbReference>
<keyword evidence="5" id="KW-0804">Transcription</keyword>
<evidence type="ECO:0000256" key="6">
    <source>
        <dbReference type="ARBA" id="ARBA00023242"/>
    </source>
</evidence>
<dbReference type="GO" id="GO:0006351">
    <property type="term" value="P:DNA-templated transcription"/>
    <property type="evidence" value="ECO:0007669"/>
    <property type="project" value="InterPro"/>
</dbReference>
<comment type="subcellular location">
    <subcellularLocation>
        <location evidence="1">Nucleus</location>
    </subcellularLocation>
</comment>
<dbReference type="InterPro" id="IPR051711">
    <property type="entry name" value="Stress_Response_Reg"/>
</dbReference>
<evidence type="ECO:0000256" key="7">
    <source>
        <dbReference type="SAM" id="MobiDB-lite"/>
    </source>
</evidence>
<name>A0AAN7TRZ3_9PEZI</name>
<dbReference type="GO" id="GO:0043565">
    <property type="term" value="F:sequence-specific DNA binding"/>
    <property type="evidence" value="ECO:0007669"/>
    <property type="project" value="TreeGrafter"/>
</dbReference>
<comment type="caution">
    <text evidence="9">The sequence shown here is derived from an EMBL/GenBank/DDBJ whole genome shotgun (WGS) entry which is preliminary data.</text>
</comment>
<keyword evidence="2" id="KW-0862">Zinc</keyword>
<evidence type="ECO:0000256" key="1">
    <source>
        <dbReference type="ARBA" id="ARBA00004123"/>
    </source>
</evidence>
<accession>A0AAN7TRZ3</accession>